<dbReference type="Proteomes" id="UP000009231">
    <property type="component" value="Chromosome"/>
</dbReference>
<accession>F6D2M6</accession>
<protein>
    <submittedName>
        <fullName evidence="3">Glycosyl transferase family 2</fullName>
    </submittedName>
</protein>
<keyword evidence="4" id="KW-1185">Reference proteome</keyword>
<dbReference type="RefSeq" id="WP_013825462.1">
    <property type="nucleotide sequence ID" value="NC_015574.1"/>
</dbReference>
<dbReference type="Pfam" id="PF00535">
    <property type="entry name" value="Glycos_transf_2"/>
    <property type="match status" value="1"/>
</dbReference>
<dbReference type="EMBL" id="CP002772">
    <property type="protein sequence ID" value="AEG17960.1"/>
    <property type="molecule type" value="Genomic_DNA"/>
</dbReference>
<dbReference type="SUPFAM" id="SSF53448">
    <property type="entry name" value="Nucleotide-diphospho-sugar transferases"/>
    <property type="match status" value="1"/>
</dbReference>
<dbReference type="HOGENOM" id="CLU_065962_1_0_2"/>
<proteinExistence type="predicted"/>
<name>F6D2M6_METPW</name>
<reference evidence="3 4" key="1">
    <citation type="journal article" date="2014" name="Int. J. Syst. Evol. Microbiol.">
        <title>Methanobacterium paludis sp. nov. and a novel strain of Methanobacterium lacus isolated from northern peatlands.</title>
        <authorList>
            <person name="Cadillo-Quiroz H."/>
            <person name="Brauer S.L."/>
            <person name="Goodson N."/>
            <person name="Yavitt J.B."/>
            <person name="Zinder S.H."/>
        </authorList>
    </citation>
    <scope>NUCLEOTIDE SEQUENCE [LARGE SCALE GENOMIC DNA]</scope>
    <source>
        <strain evidence="4">DSM 25820 / JCM 18151 / SWAN1</strain>
    </source>
</reference>
<dbReference type="Gene3D" id="3.90.550.10">
    <property type="entry name" value="Spore Coat Polysaccharide Biosynthesis Protein SpsA, Chain A"/>
    <property type="match status" value="1"/>
</dbReference>
<dbReference type="PANTHER" id="PTHR43630:SF2">
    <property type="entry name" value="GLYCOSYLTRANSFERASE"/>
    <property type="match status" value="1"/>
</dbReference>
<dbReference type="eggNOG" id="arCOG01385">
    <property type="taxonomic scope" value="Archaea"/>
</dbReference>
<evidence type="ECO:0000256" key="1">
    <source>
        <dbReference type="SAM" id="Phobius"/>
    </source>
</evidence>
<dbReference type="OrthoDB" id="46222at2157"/>
<dbReference type="CDD" id="cd02511">
    <property type="entry name" value="Beta4Glucosyltransferase"/>
    <property type="match status" value="1"/>
</dbReference>
<sequence>MLKKVNNNISVVIHTFNEEKNIRNCLETVKWADEIILVDMYSKDKTVDIAKEYTDKIYFFKNVGYADPARQFSLEKTTNKWVLSVDADEIVPLSLKKCLIKIKDDDAADVVYIPHKNYFAGILIKGLGWGPLQSLHPRFFKKEFFSFSGEIHNFSKIKEGARIHKIENPEDGFVHFSYKDVEHFIEKLNRYTTIEAKKLFEAGEDIKLRHMAMRVLSEFRWRYLNHKGYKDGFMGFSISLLMGMYRLVTYTKLKLMRMYNSPNTRGKIEEKYQKIADEIITEYEV</sequence>
<organism evidence="3 4">
    <name type="scientific">Methanobacterium paludis (strain DSM 25820 / JCM 18151 / SWAN1)</name>
    <dbReference type="NCBI Taxonomy" id="868131"/>
    <lineage>
        <taxon>Archaea</taxon>
        <taxon>Methanobacteriati</taxon>
        <taxon>Methanobacteriota</taxon>
        <taxon>Methanomada group</taxon>
        <taxon>Methanobacteria</taxon>
        <taxon>Methanobacteriales</taxon>
        <taxon>Methanobacteriaceae</taxon>
        <taxon>Methanobacterium</taxon>
    </lineage>
</organism>
<keyword evidence="3" id="KW-0808">Transferase</keyword>
<feature type="domain" description="Glycosyltransferase 2-like" evidence="2">
    <location>
        <begin position="10"/>
        <end position="130"/>
    </location>
</feature>
<dbReference type="STRING" id="868131.MSWAN_0935"/>
<feature type="transmembrane region" description="Helical" evidence="1">
    <location>
        <begin position="232"/>
        <end position="248"/>
    </location>
</feature>
<dbReference type="InterPro" id="IPR001173">
    <property type="entry name" value="Glyco_trans_2-like"/>
</dbReference>
<keyword evidence="1" id="KW-1133">Transmembrane helix</keyword>
<keyword evidence="1" id="KW-0812">Transmembrane</keyword>
<dbReference type="KEGG" id="mew:MSWAN_0935"/>
<dbReference type="AlphaFoldDB" id="F6D2M6"/>
<evidence type="ECO:0000313" key="4">
    <source>
        <dbReference type="Proteomes" id="UP000009231"/>
    </source>
</evidence>
<evidence type="ECO:0000313" key="3">
    <source>
        <dbReference type="EMBL" id="AEG17960.1"/>
    </source>
</evidence>
<dbReference type="PANTHER" id="PTHR43630">
    <property type="entry name" value="POLY-BETA-1,6-N-ACETYL-D-GLUCOSAMINE SYNTHASE"/>
    <property type="match status" value="1"/>
</dbReference>
<dbReference type="GO" id="GO:0016740">
    <property type="term" value="F:transferase activity"/>
    <property type="evidence" value="ECO:0007669"/>
    <property type="project" value="UniProtKB-KW"/>
</dbReference>
<keyword evidence="1" id="KW-0472">Membrane</keyword>
<dbReference type="GeneID" id="10668437"/>
<dbReference type="InterPro" id="IPR029044">
    <property type="entry name" value="Nucleotide-diphossugar_trans"/>
</dbReference>
<evidence type="ECO:0000259" key="2">
    <source>
        <dbReference type="Pfam" id="PF00535"/>
    </source>
</evidence>
<gene>
    <name evidence="3" type="ordered locus">MSWAN_0935</name>
</gene>